<accession>A0A895YNJ2</accession>
<dbReference type="GO" id="GO:0005737">
    <property type="term" value="C:cytoplasm"/>
    <property type="evidence" value="ECO:0007669"/>
    <property type="project" value="UniProtKB-SubCell"/>
</dbReference>
<proteinExistence type="inferred from homology"/>
<evidence type="ECO:0000313" key="13">
    <source>
        <dbReference type="EMBL" id="QSB15690.1"/>
    </source>
</evidence>
<keyword evidence="10 11" id="KW-0804">Transcription</keyword>
<dbReference type="GO" id="GO:0003677">
    <property type="term" value="F:DNA binding"/>
    <property type="evidence" value="ECO:0007669"/>
    <property type="project" value="UniProtKB-UniRule"/>
</dbReference>
<evidence type="ECO:0000259" key="12">
    <source>
        <dbReference type="PROSITE" id="PS51674"/>
    </source>
</evidence>
<dbReference type="GO" id="GO:0047134">
    <property type="term" value="F:protein-disulfide reductase [NAD(P)H] activity"/>
    <property type="evidence" value="ECO:0007669"/>
    <property type="project" value="TreeGrafter"/>
</dbReference>
<dbReference type="KEGG" id="nhy:JQS43_04920"/>
<feature type="binding site" evidence="11">
    <location>
        <position position="63"/>
    </location>
    <ligand>
        <name>[4Fe-4S] cluster</name>
        <dbReference type="ChEBI" id="CHEBI:49883"/>
    </ligand>
</feature>
<dbReference type="HAMAP" id="MF_01479">
    <property type="entry name" value="WhiB"/>
    <property type="match status" value="1"/>
</dbReference>
<dbReference type="InterPro" id="IPR003482">
    <property type="entry name" value="Whib"/>
</dbReference>
<keyword evidence="14" id="KW-1185">Reference proteome</keyword>
<evidence type="ECO:0000256" key="5">
    <source>
        <dbReference type="ARBA" id="ARBA00023004"/>
    </source>
</evidence>
<organism evidence="13 14">
    <name type="scientific">Natronosporangium hydrolyticum</name>
    <dbReference type="NCBI Taxonomy" id="2811111"/>
    <lineage>
        <taxon>Bacteria</taxon>
        <taxon>Bacillati</taxon>
        <taxon>Actinomycetota</taxon>
        <taxon>Actinomycetes</taxon>
        <taxon>Micromonosporales</taxon>
        <taxon>Micromonosporaceae</taxon>
        <taxon>Natronosporangium</taxon>
    </lineage>
</organism>
<evidence type="ECO:0000256" key="2">
    <source>
        <dbReference type="ARBA" id="ARBA00006597"/>
    </source>
</evidence>
<dbReference type="Pfam" id="PF02467">
    <property type="entry name" value="Whib"/>
    <property type="match status" value="1"/>
</dbReference>
<evidence type="ECO:0000256" key="7">
    <source>
        <dbReference type="ARBA" id="ARBA00023015"/>
    </source>
</evidence>
<evidence type="ECO:0000256" key="3">
    <source>
        <dbReference type="ARBA" id="ARBA00022485"/>
    </source>
</evidence>
<sequence length="169" mass="17903">MTRARTPRPHEVDEARRDERLLRALREGGRDPAWRTRGACQHVDPETFFPAPSEPADAAVAMCRPCPVQGACLAWALQAGDLHGVWGGTTARERRAMAVVWHSEEQGSPAPELPANQPVVATAAAAGPVLAESVGRRPHAATTDTAGLPGLPVGASMDRAELLRLVNAG</sequence>
<dbReference type="AlphaFoldDB" id="A0A895YNJ2"/>
<dbReference type="GO" id="GO:0045454">
    <property type="term" value="P:cell redox homeostasis"/>
    <property type="evidence" value="ECO:0007669"/>
    <property type="project" value="TreeGrafter"/>
</dbReference>
<dbReference type="GO" id="GO:0046872">
    <property type="term" value="F:metal ion binding"/>
    <property type="evidence" value="ECO:0007669"/>
    <property type="project" value="UniProtKB-KW"/>
</dbReference>
<dbReference type="EMBL" id="CP070499">
    <property type="protein sequence ID" value="QSB15690.1"/>
    <property type="molecule type" value="Genomic_DNA"/>
</dbReference>
<feature type="binding site" evidence="11">
    <location>
        <position position="72"/>
    </location>
    <ligand>
        <name>[4Fe-4S] cluster</name>
        <dbReference type="ChEBI" id="CHEBI:49883"/>
    </ligand>
</feature>
<name>A0A895YNJ2_9ACTN</name>
<dbReference type="PANTHER" id="PTHR38839">
    <property type="entry name" value="TRANSCRIPTIONAL REGULATOR WHID-RELATED"/>
    <property type="match status" value="1"/>
</dbReference>
<keyword evidence="9 11" id="KW-1015">Disulfide bond</keyword>
<dbReference type="GO" id="GO:0051539">
    <property type="term" value="F:4 iron, 4 sulfur cluster binding"/>
    <property type="evidence" value="ECO:0007669"/>
    <property type="project" value="UniProtKB-UniRule"/>
</dbReference>
<feature type="domain" description="4Fe-4S Wbl-type" evidence="12">
    <location>
        <begin position="39"/>
        <end position="96"/>
    </location>
</feature>
<feature type="binding site" evidence="11">
    <location>
        <position position="40"/>
    </location>
    <ligand>
        <name>[4Fe-4S] cluster</name>
        <dbReference type="ChEBI" id="CHEBI:49883"/>
    </ligand>
</feature>
<feature type="binding site" evidence="11">
    <location>
        <position position="66"/>
    </location>
    <ligand>
        <name>[4Fe-4S] cluster</name>
        <dbReference type="ChEBI" id="CHEBI:49883"/>
    </ligand>
</feature>
<keyword evidence="7 11" id="KW-0805">Transcription regulation</keyword>
<comment type="similarity">
    <text evidence="2 11">Belongs to the WhiB family.</text>
</comment>
<evidence type="ECO:0000256" key="8">
    <source>
        <dbReference type="ARBA" id="ARBA00023125"/>
    </source>
</evidence>
<protein>
    <recommendedName>
        <fullName evidence="11">Transcriptional regulator WhiB</fullName>
    </recommendedName>
</protein>
<keyword evidence="5 11" id="KW-0408">Iron</keyword>
<keyword evidence="11" id="KW-0963">Cytoplasm</keyword>
<dbReference type="InterPro" id="IPR034768">
    <property type="entry name" value="4FE4S_WBL"/>
</dbReference>
<dbReference type="GO" id="GO:0035731">
    <property type="term" value="F:dinitrosyl-iron complex binding"/>
    <property type="evidence" value="ECO:0007669"/>
    <property type="project" value="UniProtKB-UniRule"/>
</dbReference>
<evidence type="ECO:0000313" key="14">
    <source>
        <dbReference type="Proteomes" id="UP000662857"/>
    </source>
</evidence>
<comment type="subcellular location">
    <subcellularLocation>
        <location evidence="1 11">Cytoplasm</location>
    </subcellularLocation>
</comment>
<keyword evidence="3 11" id="KW-0004">4Fe-4S</keyword>
<gene>
    <name evidence="11" type="primary">whiB</name>
    <name evidence="13" type="ORF">JQS43_04920</name>
</gene>
<keyword evidence="6 11" id="KW-0411">Iron-sulfur</keyword>
<dbReference type="GO" id="GO:0045892">
    <property type="term" value="P:negative regulation of DNA-templated transcription"/>
    <property type="evidence" value="ECO:0007669"/>
    <property type="project" value="TreeGrafter"/>
</dbReference>
<comment type="PTM">
    <text evidence="11">Upon Fe-S cluster removal intramolecular disulfide bonds are formed.</text>
</comment>
<comment type="function">
    <text evidence="11">Acts as a transcriptional regulator. Probably redox-responsive. The apo- but not holo-form probably binds DNA.</text>
</comment>
<evidence type="ECO:0000256" key="1">
    <source>
        <dbReference type="ARBA" id="ARBA00004496"/>
    </source>
</evidence>
<evidence type="ECO:0000256" key="4">
    <source>
        <dbReference type="ARBA" id="ARBA00022723"/>
    </source>
</evidence>
<evidence type="ECO:0000256" key="11">
    <source>
        <dbReference type="HAMAP-Rule" id="MF_01479"/>
    </source>
</evidence>
<dbReference type="Proteomes" id="UP000662857">
    <property type="component" value="Chromosome"/>
</dbReference>
<reference evidence="13" key="1">
    <citation type="submission" date="2021-02" db="EMBL/GenBank/DDBJ databases">
        <title>Natrosporangium hydrolyticum gen. nov., sp. nov, a haloalkaliphilic actinobacterium from a soda solonchak soil.</title>
        <authorList>
            <person name="Sorokin D.Y."/>
            <person name="Khijniak T.V."/>
            <person name="Zakharycheva A.P."/>
            <person name="Boueva O.V."/>
            <person name="Ariskina E.V."/>
            <person name="Hahnke R.L."/>
            <person name="Bunk B."/>
            <person name="Sproer C."/>
            <person name="Schumann P."/>
            <person name="Evtushenko L.I."/>
            <person name="Kublanov I.V."/>
        </authorList>
    </citation>
    <scope>NUCLEOTIDE SEQUENCE</scope>
    <source>
        <strain evidence="13">DSM 106523</strain>
    </source>
</reference>
<comment type="cofactor">
    <cofactor evidence="11">
        <name>[4Fe-4S] cluster</name>
        <dbReference type="ChEBI" id="CHEBI:49883"/>
    </cofactor>
    <text evidence="11">Binds 1 [4Fe-4S] cluster per subunit. Following nitrosylation of the [4Fe-4S] cluster binds 1 [4Fe-8(NO)] cluster per subunit.</text>
</comment>
<evidence type="ECO:0000256" key="6">
    <source>
        <dbReference type="ARBA" id="ARBA00023014"/>
    </source>
</evidence>
<dbReference type="PROSITE" id="PS51674">
    <property type="entry name" value="4FE4S_WBL"/>
    <property type="match status" value="1"/>
</dbReference>
<keyword evidence="8 11" id="KW-0238">DNA-binding</keyword>
<comment type="PTM">
    <text evidence="11">The Fe-S cluster can be nitrosylated by nitric oxide (NO).</text>
</comment>
<evidence type="ECO:0000256" key="9">
    <source>
        <dbReference type="ARBA" id="ARBA00023157"/>
    </source>
</evidence>
<keyword evidence="4 11" id="KW-0479">Metal-binding</keyword>
<evidence type="ECO:0000256" key="10">
    <source>
        <dbReference type="ARBA" id="ARBA00023163"/>
    </source>
</evidence>